<accession>A0ACD3B8R7</accession>
<proteinExistence type="predicted"/>
<evidence type="ECO:0000313" key="1">
    <source>
        <dbReference type="EMBL" id="TFK74306.1"/>
    </source>
</evidence>
<sequence length="259" mass="27525">MIEPITALQTVAGSINVSANVLRYFQSKSPNARVKKWAERMDDSRRQLLFSAKYIKQADLAGASNRLENTSQLCDQLREKLENKSIHFLPAFLEARSLAIDSREAVEAAQRLSSKALRQQLKEEVAASTNRKVPAAHGKPGCTGRPSSESLGAITPATPSCECDHSPTDLVSQPTPTIILSAATSLLCPVHNPFALAKEAAPTLQEQERVVGIAMNLIVIAVILESVSEGEDILAYLNEAPAAAGEDSGAVGASPAVSG</sequence>
<keyword evidence="2" id="KW-1185">Reference proteome</keyword>
<dbReference type="EMBL" id="ML208269">
    <property type="protein sequence ID" value="TFK74306.1"/>
    <property type="molecule type" value="Genomic_DNA"/>
</dbReference>
<protein>
    <submittedName>
        <fullName evidence="1">Uncharacterized protein</fullName>
    </submittedName>
</protein>
<reference evidence="1 2" key="1">
    <citation type="journal article" date="2019" name="Nat. Ecol. Evol.">
        <title>Megaphylogeny resolves global patterns of mushroom evolution.</title>
        <authorList>
            <person name="Varga T."/>
            <person name="Krizsan K."/>
            <person name="Foldi C."/>
            <person name="Dima B."/>
            <person name="Sanchez-Garcia M."/>
            <person name="Sanchez-Ramirez S."/>
            <person name="Szollosi G.J."/>
            <person name="Szarkandi J.G."/>
            <person name="Papp V."/>
            <person name="Albert L."/>
            <person name="Andreopoulos W."/>
            <person name="Angelini C."/>
            <person name="Antonin V."/>
            <person name="Barry K.W."/>
            <person name="Bougher N.L."/>
            <person name="Buchanan P."/>
            <person name="Buyck B."/>
            <person name="Bense V."/>
            <person name="Catcheside P."/>
            <person name="Chovatia M."/>
            <person name="Cooper J."/>
            <person name="Damon W."/>
            <person name="Desjardin D."/>
            <person name="Finy P."/>
            <person name="Geml J."/>
            <person name="Haridas S."/>
            <person name="Hughes K."/>
            <person name="Justo A."/>
            <person name="Karasinski D."/>
            <person name="Kautmanova I."/>
            <person name="Kiss B."/>
            <person name="Kocsube S."/>
            <person name="Kotiranta H."/>
            <person name="LaButti K.M."/>
            <person name="Lechner B.E."/>
            <person name="Liimatainen K."/>
            <person name="Lipzen A."/>
            <person name="Lukacs Z."/>
            <person name="Mihaltcheva S."/>
            <person name="Morgado L.N."/>
            <person name="Niskanen T."/>
            <person name="Noordeloos M.E."/>
            <person name="Ohm R.A."/>
            <person name="Ortiz-Santana B."/>
            <person name="Ovrebo C."/>
            <person name="Racz N."/>
            <person name="Riley R."/>
            <person name="Savchenko A."/>
            <person name="Shiryaev A."/>
            <person name="Soop K."/>
            <person name="Spirin V."/>
            <person name="Szebenyi C."/>
            <person name="Tomsovsky M."/>
            <person name="Tulloss R.E."/>
            <person name="Uehling J."/>
            <person name="Grigoriev I.V."/>
            <person name="Vagvolgyi C."/>
            <person name="Papp T."/>
            <person name="Martin F.M."/>
            <person name="Miettinen O."/>
            <person name="Hibbett D.S."/>
            <person name="Nagy L.G."/>
        </authorList>
    </citation>
    <scope>NUCLEOTIDE SEQUENCE [LARGE SCALE GENOMIC DNA]</scope>
    <source>
        <strain evidence="1 2">NL-1719</strain>
    </source>
</reference>
<name>A0ACD3B8R7_9AGAR</name>
<organism evidence="1 2">
    <name type="scientific">Pluteus cervinus</name>
    <dbReference type="NCBI Taxonomy" id="181527"/>
    <lineage>
        <taxon>Eukaryota</taxon>
        <taxon>Fungi</taxon>
        <taxon>Dikarya</taxon>
        <taxon>Basidiomycota</taxon>
        <taxon>Agaricomycotina</taxon>
        <taxon>Agaricomycetes</taxon>
        <taxon>Agaricomycetidae</taxon>
        <taxon>Agaricales</taxon>
        <taxon>Pluteineae</taxon>
        <taxon>Pluteaceae</taxon>
        <taxon>Pluteus</taxon>
    </lineage>
</organism>
<dbReference type="Proteomes" id="UP000308600">
    <property type="component" value="Unassembled WGS sequence"/>
</dbReference>
<evidence type="ECO:0000313" key="2">
    <source>
        <dbReference type="Proteomes" id="UP000308600"/>
    </source>
</evidence>
<gene>
    <name evidence="1" type="ORF">BDN72DRAFT_893282</name>
</gene>